<dbReference type="InterPro" id="IPR018047">
    <property type="entry name" value="Ammonium_transpt_CS"/>
</dbReference>
<feature type="transmembrane region" description="Helical" evidence="8">
    <location>
        <begin position="174"/>
        <end position="198"/>
    </location>
</feature>
<evidence type="ECO:0000256" key="8">
    <source>
        <dbReference type="RuleBase" id="RU362002"/>
    </source>
</evidence>
<protein>
    <recommendedName>
        <fullName evidence="8">Ammonium transporter</fullName>
    </recommendedName>
</protein>
<feature type="transmembrane region" description="Helical" evidence="8">
    <location>
        <begin position="136"/>
        <end position="154"/>
    </location>
</feature>
<organism evidence="11 12">
    <name type="scientific">Aquipseudomonas alcaligenes</name>
    <name type="common">Pseudomonas alcaligenes</name>
    <dbReference type="NCBI Taxonomy" id="43263"/>
    <lineage>
        <taxon>Bacteria</taxon>
        <taxon>Pseudomonadati</taxon>
        <taxon>Pseudomonadota</taxon>
        <taxon>Gammaproteobacteria</taxon>
        <taxon>Pseudomonadales</taxon>
        <taxon>Pseudomonadaceae</taxon>
        <taxon>Aquipseudomonas</taxon>
    </lineage>
</organism>
<evidence type="ECO:0000256" key="6">
    <source>
        <dbReference type="ARBA" id="ARBA00023136"/>
    </source>
</evidence>
<dbReference type="OrthoDB" id="9814202at2"/>
<accession>A0A2V4L381</accession>
<keyword evidence="9" id="KW-0732">Signal</keyword>
<feature type="transmembrane region" description="Helical" evidence="8">
    <location>
        <begin position="29"/>
        <end position="49"/>
    </location>
</feature>
<dbReference type="RefSeq" id="WP_110681111.1">
    <property type="nucleotide sequence ID" value="NZ_QJRX01000002.1"/>
</dbReference>
<evidence type="ECO:0000313" key="11">
    <source>
        <dbReference type="EMBL" id="PYC28445.1"/>
    </source>
</evidence>
<feature type="transmembrane region" description="Helical" evidence="8">
    <location>
        <begin position="277"/>
        <end position="295"/>
    </location>
</feature>
<feature type="transmembrane region" description="Helical" evidence="8">
    <location>
        <begin position="301"/>
        <end position="319"/>
    </location>
</feature>
<dbReference type="AlphaFoldDB" id="A0A2V4L381"/>
<feature type="transmembrane region" description="Helical" evidence="8">
    <location>
        <begin position="248"/>
        <end position="270"/>
    </location>
</feature>
<sequence>MKVYLLSLCVLFFPLHAHAGAADELARNTAWVVLASALVFFMQAGFALLESGMSRAKNAVNVMMKNYMDGCVGGIVFWLVGFGLMFGANATGWYGMSHFAPHRGEAWDFTFLLFQMMFAATAATIASGAMAERTRYAGYLVGAVVISGFIYPVFGSWVWSGIYGGQGWLAKLGFIDFAGSTVVHSVGAWCALAGILVLGPRLGRFAADGTPRAIPGHNLGLVTLGGFILWVGWFGFNAGSTLAMNHSLGLIALNTHLAAAGGAIGALLMLRGTSSPILLTTTINGSLGGLVGVTAGCATMLPGFAILTGLVAGAVVVLGMRLLDSLRLDDVVGAVPVHGFCGVWGTVAAGLFFEGDLFNWERVGVQLLGAGAAFLWAFPMALALYLVLARTIGLRTPTQDEQRGLDYSEHAEVGYPEFNQQVTFDASELNRRS</sequence>
<dbReference type="Gene3D" id="1.10.3430.10">
    <property type="entry name" value="Ammonium transporter AmtB like domains"/>
    <property type="match status" value="1"/>
</dbReference>
<dbReference type="InterPro" id="IPR001905">
    <property type="entry name" value="Ammonium_transpt"/>
</dbReference>
<evidence type="ECO:0000313" key="12">
    <source>
        <dbReference type="Proteomes" id="UP000248146"/>
    </source>
</evidence>
<evidence type="ECO:0000256" key="9">
    <source>
        <dbReference type="SAM" id="SignalP"/>
    </source>
</evidence>
<keyword evidence="7 8" id="KW-0924">Ammonia transport</keyword>
<feature type="transmembrane region" description="Helical" evidence="8">
    <location>
        <begin position="331"/>
        <end position="353"/>
    </location>
</feature>
<dbReference type="SUPFAM" id="SSF111352">
    <property type="entry name" value="Ammonium transporter"/>
    <property type="match status" value="1"/>
</dbReference>
<feature type="transmembrane region" description="Helical" evidence="8">
    <location>
        <begin position="365"/>
        <end position="388"/>
    </location>
</feature>
<evidence type="ECO:0000256" key="7">
    <source>
        <dbReference type="ARBA" id="ARBA00023177"/>
    </source>
</evidence>
<evidence type="ECO:0000259" key="10">
    <source>
        <dbReference type="Pfam" id="PF00909"/>
    </source>
</evidence>
<dbReference type="EMBL" id="QJRX01000002">
    <property type="protein sequence ID" value="PYC28445.1"/>
    <property type="molecule type" value="Genomic_DNA"/>
</dbReference>
<feature type="transmembrane region" description="Helical" evidence="8">
    <location>
        <begin position="109"/>
        <end position="129"/>
    </location>
</feature>
<dbReference type="InterPro" id="IPR029020">
    <property type="entry name" value="Ammonium/urea_transptr"/>
</dbReference>
<dbReference type="NCBIfam" id="TIGR00836">
    <property type="entry name" value="amt"/>
    <property type="match status" value="1"/>
</dbReference>
<proteinExistence type="inferred from homology"/>
<dbReference type="PROSITE" id="PS01219">
    <property type="entry name" value="AMMONIUM_TRANSP"/>
    <property type="match status" value="1"/>
</dbReference>
<feature type="domain" description="Ammonium transporter AmtB-like" evidence="10">
    <location>
        <begin position="30"/>
        <end position="415"/>
    </location>
</feature>
<gene>
    <name evidence="11" type="ORF">DMO17_04495</name>
</gene>
<evidence type="ECO:0000256" key="2">
    <source>
        <dbReference type="ARBA" id="ARBA00005887"/>
    </source>
</evidence>
<comment type="similarity">
    <text evidence="2 8">Belongs to the ammonia transporter channel (TC 1.A.11.2) family.</text>
</comment>
<dbReference type="PANTHER" id="PTHR11730">
    <property type="entry name" value="AMMONIUM TRANSPORTER"/>
    <property type="match status" value="1"/>
</dbReference>
<evidence type="ECO:0000256" key="5">
    <source>
        <dbReference type="ARBA" id="ARBA00022989"/>
    </source>
</evidence>
<evidence type="ECO:0000256" key="4">
    <source>
        <dbReference type="ARBA" id="ARBA00022692"/>
    </source>
</evidence>
<feature type="chain" id="PRO_5016054698" description="Ammonium transporter" evidence="9">
    <location>
        <begin position="20"/>
        <end position="433"/>
    </location>
</feature>
<dbReference type="Pfam" id="PF00909">
    <property type="entry name" value="Ammonium_transp"/>
    <property type="match status" value="1"/>
</dbReference>
<keyword evidence="6 8" id="KW-0472">Membrane</keyword>
<feature type="transmembrane region" description="Helical" evidence="8">
    <location>
        <begin position="219"/>
        <end position="236"/>
    </location>
</feature>
<dbReference type="PANTHER" id="PTHR11730:SF6">
    <property type="entry name" value="AMMONIUM TRANSPORTER"/>
    <property type="match status" value="1"/>
</dbReference>
<keyword evidence="5 8" id="KW-1133">Transmembrane helix</keyword>
<dbReference type="InterPro" id="IPR024041">
    <property type="entry name" value="NH4_transpt_AmtB-like_dom"/>
</dbReference>
<evidence type="ECO:0000256" key="3">
    <source>
        <dbReference type="ARBA" id="ARBA00022448"/>
    </source>
</evidence>
<dbReference type="GO" id="GO:0008519">
    <property type="term" value="F:ammonium channel activity"/>
    <property type="evidence" value="ECO:0007669"/>
    <property type="project" value="InterPro"/>
</dbReference>
<evidence type="ECO:0000256" key="1">
    <source>
        <dbReference type="ARBA" id="ARBA00004141"/>
    </source>
</evidence>
<dbReference type="Proteomes" id="UP000248146">
    <property type="component" value="Unassembled WGS sequence"/>
</dbReference>
<reference evidence="11 12" key="1">
    <citation type="submission" date="2018-06" db="EMBL/GenBank/DDBJ databases">
        <title>Pseudomonas diversity within urban Lake Michigan freshwaters.</title>
        <authorList>
            <person name="Batrich M."/>
            <person name="Hatzopoulos T."/>
            <person name="Putonti C."/>
        </authorList>
    </citation>
    <scope>NUCLEOTIDE SEQUENCE [LARGE SCALE GENOMIC DNA]</scope>
    <source>
        <strain evidence="11 12">MB-090714</strain>
    </source>
</reference>
<comment type="subcellular location">
    <subcellularLocation>
        <location evidence="8">Cell membrane</location>
        <topology evidence="8">Multi-pass membrane protein</topology>
    </subcellularLocation>
    <subcellularLocation>
        <location evidence="1">Membrane</location>
        <topology evidence="1">Multi-pass membrane protein</topology>
    </subcellularLocation>
</comment>
<feature type="signal peptide" evidence="9">
    <location>
        <begin position="1"/>
        <end position="19"/>
    </location>
</feature>
<dbReference type="GO" id="GO:0005886">
    <property type="term" value="C:plasma membrane"/>
    <property type="evidence" value="ECO:0007669"/>
    <property type="project" value="UniProtKB-SubCell"/>
</dbReference>
<name>A0A2V4L381_AQUAC</name>
<dbReference type="GO" id="GO:0097272">
    <property type="term" value="P:ammonium homeostasis"/>
    <property type="evidence" value="ECO:0007669"/>
    <property type="project" value="TreeGrafter"/>
</dbReference>
<keyword evidence="3 8" id="KW-0813">Transport</keyword>
<keyword evidence="4 8" id="KW-0812">Transmembrane</keyword>
<comment type="caution">
    <text evidence="11">The sequence shown here is derived from an EMBL/GenBank/DDBJ whole genome shotgun (WGS) entry which is preliminary data.</text>
</comment>
<feature type="transmembrane region" description="Helical" evidence="8">
    <location>
        <begin position="70"/>
        <end position="89"/>
    </location>
</feature>